<evidence type="ECO:0000256" key="4">
    <source>
        <dbReference type="ARBA" id="ARBA00023242"/>
    </source>
</evidence>
<comment type="similarity">
    <text evidence="6 7">Belongs to the MPP10 family.</text>
</comment>
<dbReference type="GO" id="GO:0034457">
    <property type="term" value="C:Mpp10 complex"/>
    <property type="evidence" value="ECO:0007669"/>
    <property type="project" value="UniProtKB-UniRule"/>
</dbReference>
<reference evidence="9" key="1">
    <citation type="submission" date="2022-03" db="EMBL/GenBank/DDBJ databases">
        <authorList>
            <person name="Martin C."/>
        </authorList>
    </citation>
    <scope>NUCLEOTIDE SEQUENCE</scope>
</reference>
<dbReference type="PANTHER" id="PTHR17039:SF0">
    <property type="entry name" value="U3 SMALL NUCLEOLAR RIBONUCLEOPROTEIN PROTEIN MPP10"/>
    <property type="match status" value="1"/>
</dbReference>
<keyword evidence="4 7" id="KW-0539">Nucleus</keyword>
<feature type="compositionally biased region" description="Basic and acidic residues" evidence="8">
    <location>
        <begin position="522"/>
        <end position="546"/>
    </location>
</feature>
<feature type="region of interest" description="Disordered" evidence="8">
    <location>
        <begin position="203"/>
        <end position="333"/>
    </location>
</feature>
<evidence type="ECO:0000256" key="1">
    <source>
        <dbReference type="ARBA" id="ARBA00004604"/>
    </source>
</evidence>
<proteinExistence type="inferred from homology"/>
<evidence type="ECO:0000256" key="7">
    <source>
        <dbReference type="PIRNR" id="PIRNR017300"/>
    </source>
</evidence>
<keyword evidence="3 7" id="KW-0698">rRNA processing</keyword>
<gene>
    <name evidence="9" type="ORF">OFUS_LOCUS20362</name>
</gene>
<protein>
    <recommendedName>
        <fullName evidence="7">U3 small nucleolar ribonucleoprotein protein MPP10</fullName>
    </recommendedName>
</protein>
<dbReference type="EMBL" id="CAIIXF020000010">
    <property type="protein sequence ID" value="CAH1795893.1"/>
    <property type="molecule type" value="Genomic_DNA"/>
</dbReference>
<dbReference type="AlphaFoldDB" id="A0A8J1XRC4"/>
<feature type="compositionally biased region" description="Basic and acidic residues" evidence="8">
    <location>
        <begin position="557"/>
        <end position="570"/>
    </location>
</feature>
<evidence type="ECO:0000313" key="10">
    <source>
        <dbReference type="Proteomes" id="UP000749559"/>
    </source>
</evidence>
<feature type="compositionally biased region" description="Basic residues" evidence="8">
    <location>
        <begin position="547"/>
        <end position="556"/>
    </location>
</feature>
<dbReference type="Pfam" id="PF04006">
    <property type="entry name" value="Mpp10"/>
    <property type="match status" value="1"/>
</dbReference>
<evidence type="ECO:0000256" key="6">
    <source>
        <dbReference type="ARBA" id="ARBA00029455"/>
    </source>
</evidence>
<dbReference type="OrthoDB" id="445326at2759"/>
<dbReference type="Proteomes" id="UP000749559">
    <property type="component" value="Unassembled WGS sequence"/>
</dbReference>
<comment type="caution">
    <text evidence="9">The sequence shown here is derived from an EMBL/GenBank/DDBJ whole genome shotgun (WGS) entry which is preliminary data.</text>
</comment>
<dbReference type="InterPro" id="IPR012173">
    <property type="entry name" value="Mpp10"/>
</dbReference>
<feature type="region of interest" description="Disordered" evidence="8">
    <location>
        <begin position="113"/>
        <end position="152"/>
    </location>
</feature>
<keyword evidence="10" id="KW-1185">Reference proteome</keyword>
<evidence type="ECO:0000256" key="2">
    <source>
        <dbReference type="ARBA" id="ARBA00022517"/>
    </source>
</evidence>
<feature type="region of interest" description="Disordered" evidence="8">
    <location>
        <begin position="158"/>
        <end position="177"/>
    </location>
</feature>
<keyword evidence="2 7" id="KW-0690">Ribosome biogenesis</keyword>
<dbReference type="GO" id="GO:0032040">
    <property type="term" value="C:small-subunit processome"/>
    <property type="evidence" value="ECO:0007669"/>
    <property type="project" value="TreeGrafter"/>
</dbReference>
<comment type="subcellular location">
    <subcellularLocation>
        <location evidence="1 7">Nucleus</location>
        <location evidence="1 7">Nucleolus</location>
    </subcellularLocation>
</comment>
<evidence type="ECO:0000256" key="3">
    <source>
        <dbReference type="ARBA" id="ARBA00022552"/>
    </source>
</evidence>
<dbReference type="PIRSF" id="PIRSF017300">
    <property type="entry name" value="snoRNP_Mpp10"/>
    <property type="match status" value="1"/>
</dbReference>
<feature type="compositionally biased region" description="Acidic residues" evidence="8">
    <location>
        <begin position="113"/>
        <end position="151"/>
    </location>
</feature>
<feature type="compositionally biased region" description="Polar residues" evidence="8">
    <location>
        <begin position="163"/>
        <end position="173"/>
    </location>
</feature>
<dbReference type="GO" id="GO:0006364">
    <property type="term" value="P:rRNA processing"/>
    <property type="evidence" value="ECO:0007669"/>
    <property type="project" value="UniProtKB-KW"/>
</dbReference>
<evidence type="ECO:0000313" key="9">
    <source>
        <dbReference type="EMBL" id="CAH1795893.1"/>
    </source>
</evidence>
<evidence type="ECO:0000256" key="5">
    <source>
        <dbReference type="ARBA" id="ARBA00023274"/>
    </source>
</evidence>
<dbReference type="PANTHER" id="PTHR17039">
    <property type="entry name" value="U3 SMALL NUCLEOLAR RIBONUCLEOPROTEIN PROTEIN MPP10"/>
    <property type="match status" value="1"/>
</dbReference>
<sequence length="647" mass="73731">MAASMENAFVADILENFSKLTSKPEVFTSVQRKQSETYKKNSKCLYDTAQSVKLKQTNSKSTELTELITDSMDEEQIWQQLELCNETTIQTSLERLAHMLVGKSIEFDIEDDLEVDDIENDDDNDMDNFMDEDNASSDSDDESGVDFDSDEGNTNIAAIDASKQATKNKQTPKSIVKSRTKKSVVDDKFFNLADMERFLEQQDRLYEKEHNDKPFKDNEEDSSDDDDEDEDEDDDDIDLGDDDAEADYMYADFFDPPTTEEGLTGSKKSVSFNAEDDEQEFNDEDLEDVDDDDLSAQKVQGQGRDLFQGSDSEGEDTEDILGGKKSSFEQRKEKMTKKIAEMETMALEAKPWQLSGEAAATIRSENSLLEEDLMFDHTSRLPKEITEEVTQELEDLIKQRIKDQAFDDVERKEKKTEEVFEYKKRIVLDQEKSKASLAEVYEQEYLKQTQGEKEEEEDKDHAAIKKSMQSLFIKLDALSNFHYTPKLASTEVKVVSNMPSISMEEVAPVSVSDAALLAPQEIQEKTKKELKGKTEKSETDRKSERREKKKQKKIRIKEKEARIKAKEKRNPGVTTQSKKQALEKLKKQTKSGNSVTIIKDSDHKKSSLTSSKAFFTELQEGIKAKGNKIPKTKNNKHKNATASKLKL</sequence>
<feature type="compositionally biased region" description="Basic and acidic residues" evidence="8">
    <location>
        <begin position="203"/>
        <end position="217"/>
    </location>
</feature>
<feature type="compositionally biased region" description="Acidic residues" evidence="8">
    <location>
        <begin position="274"/>
        <end position="294"/>
    </location>
</feature>
<evidence type="ECO:0000256" key="8">
    <source>
        <dbReference type="SAM" id="MobiDB-lite"/>
    </source>
</evidence>
<feature type="region of interest" description="Disordered" evidence="8">
    <location>
        <begin position="518"/>
        <end position="607"/>
    </location>
</feature>
<comment type="function">
    <text evidence="7">Involved in nucleolar processing of pre-18S ribosomal RNA.</text>
</comment>
<feature type="compositionally biased region" description="Acidic residues" evidence="8">
    <location>
        <begin position="218"/>
        <end position="246"/>
    </location>
</feature>
<organism evidence="9 10">
    <name type="scientific">Owenia fusiformis</name>
    <name type="common">Polychaete worm</name>
    <dbReference type="NCBI Taxonomy" id="6347"/>
    <lineage>
        <taxon>Eukaryota</taxon>
        <taxon>Metazoa</taxon>
        <taxon>Spiralia</taxon>
        <taxon>Lophotrochozoa</taxon>
        <taxon>Annelida</taxon>
        <taxon>Polychaeta</taxon>
        <taxon>Sedentaria</taxon>
        <taxon>Canalipalpata</taxon>
        <taxon>Sabellida</taxon>
        <taxon>Oweniida</taxon>
        <taxon>Oweniidae</taxon>
        <taxon>Owenia</taxon>
    </lineage>
</organism>
<accession>A0A8J1XRC4</accession>
<dbReference type="GO" id="GO:0005732">
    <property type="term" value="C:sno(s)RNA-containing ribonucleoprotein complex"/>
    <property type="evidence" value="ECO:0007669"/>
    <property type="project" value="UniProtKB-UniRule"/>
</dbReference>
<feature type="compositionally biased region" description="Basic residues" evidence="8">
    <location>
        <begin position="625"/>
        <end position="647"/>
    </location>
</feature>
<feature type="region of interest" description="Disordered" evidence="8">
    <location>
        <begin position="624"/>
        <end position="647"/>
    </location>
</feature>
<name>A0A8J1XRC4_OWEFU</name>
<keyword evidence="5 7" id="KW-0687">Ribonucleoprotein</keyword>